<dbReference type="InterPro" id="IPR018506">
    <property type="entry name" value="Cyt_B5_heme-BS"/>
</dbReference>
<feature type="domain" description="Cytochrome b5 heme-binding" evidence="5">
    <location>
        <begin position="47"/>
        <end position="123"/>
    </location>
</feature>
<dbReference type="InterPro" id="IPR001199">
    <property type="entry name" value="Cyt_B5-like_heme/steroid-bd"/>
</dbReference>
<keyword evidence="7" id="KW-1185">Reference proteome</keyword>
<dbReference type="PANTHER" id="PTHR46237:SF1">
    <property type="entry name" value="CYTOCHROME B5 REDUCTASE 4"/>
    <property type="match status" value="1"/>
</dbReference>
<evidence type="ECO:0000313" key="6">
    <source>
        <dbReference type="EMBL" id="KAJ1372569.1"/>
    </source>
</evidence>
<evidence type="ECO:0000313" key="7">
    <source>
        <dbReference type="Proteomes" id="UP001196413"/>
    </source>
</evidence>
<accession>A0AAD5RD41</accession>
<dbReference type="Pfam" id="PF00175">
    <property type="entry name" value="NAD_binding_1"/>
    <property type="match status" value="1"/>
</dbReference>
<dbReference type="GO" id="GO:0046872">
    <property type="term" value="F:metal ion binding"/>
    <property type="evidence" value="ECO:0007669"/>
    <property type="project" value="UniProtKB-UniRule"/>
</dbReference>
<dbReference type="EMBL" id="JAHQIW010007157">
    <property type="protein sequence ID" value="KAJ1372569.1"/>
    <property type="molecule type" value="Genomic_DNA"/>
</dbReference>
<dbReference type="FunFam" id="3.10.120.10:FF:000001">
    <property type="entry name" value="Cytochrome b5 reductase 4"/>
    <property type="match status" value="1"/>
</dbReference>
<dbReference type="InterPro" id="IPR036400">
    <property type="entry name" value="Cyt_B5-like_heme/steroid_sf"/>
</dbReference>
<dbReference type="PROSITE" id="PS00191">
    <property type="entry name" value="CYTOCHROME_B5_1"/>
    <property type="match status" value="1"/>
</dbReference>
<dbReference type="Gene3D" id="3.40.50.80">
    <property type="entry name" value="Nucleotide-binding domain of ferredoxin-NADP reductase (FNR) module"/>
    <property type="match status" value="1"/>
</dbReference>
<dbReference type="InterPro" id="IPR001433">
    <property type="entry name" value="OxRdtase_FAD/NAD-bd"/>
</dbReference>
<keyword evidence="3 4" id="KW-0408">Iron</keyword>
<name>A0AAD5RD41_PARTN</name>
<evidence type="ECO:0000256" key="2">
    <source>
        <dbReference type="ARBA" id="ARBA00022723"/>
    </source>
</evidence>
<dbReference type="PANTHER" id="PTHR46237">
    <property type="entry name" value="CYTOCHROME B5 REDUCTASE 4 FAMILY MEMBER"/>
    <property type="match status" value="1"/>
</dbReference>
<gene>
    <name evidence="6" type="ORF">KIN20_034755</name>
</gene>
<sequence length="393" mass="44299">MMPGRQTLSANPVGRSEYGRVKVELSRGRSLMDWIRLASGKILAKKRMSVDHVELVRHNNREDCWIHISGQVYDVTSYLEFHPGGIPELMRAAGTDATGLFNHYHPWVNYQNMLKSCLVGGFTGDLSMLPQPGPSTASNVEVDLIENRFFGHQRKAYWRRLWDDKTWCCRREIGIYSTCFWKDVLVDLCQSEKHFRIVVRPRGHSGIEVKWSNVALDQLSMAYKVAVKDGSISVIFQSAPKSFLSSASQSIRQLTLMGICTPCLDKLGVGDSIEISDPIGNVDLSTWTNPEYDLLLLAAGTGITPMVNVLNSRLQKIEKNPSVSCNTCLMLFNRTEQDIVSDDWLPMRWNDNRVKVEHILSSPSESWSGRIGHISADMIPPLNTSLRVVSVWS</sequence>
<evidence type="ECO:0000256" key="1">
    <source>
        <dbReference type="ARBA" id="ARBA00022617"/>
    </source>
</evidence>
<dbReference type="InterPro" id="IPR051872">
    <property type="entry name" value="Cytochrome_b5/Flavoprotein_Rdt"/>
</dbReference>
<dbReference type="PRINTS" id="PR00406">
    <property type="entry name" value="CYTB5RDTASE"/>
</dbReference>
<protein>
    <recommendedName>
        <fullName evidence="5">Cytochrome b5 heme-binding domain-containing protein</fullName>
    </recommendedName>
</protein>
<evidence type="ECO:0000256" key="4">
    <source>
        <dbReference type="RuleBase" id="RU362121"/>
    </source>
</evidence>
<dbReference type="Proteomes" id="UP001196413">
    <property type="component" value="Unassembled WGS sequence"/>
</dbReference>
<dbReference type="GO" id="GO:0005783">
    <property type="term" value="C:endoplasmic reticulum"/>
    <property type="evidence" value="ECO:0007669"/>
    <property type="project" value="TreeGrafter"/>
</dbReference>
<reference evidence="6" key="1">
    <citation type="submission" date="2021-06" db="EMBL/GenBank/DDBJ databases">
        <title>Parelaphostrongylus tenuis whole genome reference sequence.</title>
        <authorList>
            <person name="Garwood T.J."/>
            <person name="Larsen P.A."/>
            <person name="Fountain-Jones N.M."/>
            <person name="Garbe J.R."/>
            <person name="Macchietto M.G."/>
            <person name="Kania S.A."/>
            <person name="Gerhold R.W."/>
            <person name="Richards J.E."/>
            <person name="Wolf T.M."/>
        </authorList>
    </citation>
    <scope>NUCLEOTIDE SEQUENCE</scope>
    <source>
        <strain evidence="6">MNPRO001-30</strain>
        <tissue evidence="6">Meninges</tissue>
    </source>
</reference>
<evidence type="ECO:0000256" key="3">
    <source>
        <dbReference type="ARBA" id="ARBA00023004"/>
    </source>
</evidence>
<dbReference type="GO" id="GO:0006801">
    <property type="term" value="P:superoxide metabolic process"/>
    <property type="evidence" value="ECO:0007669"/>
    <property type="project" value="TreeGrafter"/>
</dbReference>
<dbReference type="SUPFAM" id="SSF55856">
    <property type="entry name" value="Cytochrome b5-like heme/steroid binding domain"/>
    <property type="match status" value="1"/>
</dbReference>
<dbReference type="GO" id="GO:0004128">
    <property type="term" value="F:cytochrome-b5 reductase activity, acting on NAD(P)H"/>
    <property type="evidence" value="ECO:0007669"/>
    <property type="project" value="TreeGrafter"/>
</dbReference>
<dbReference type="Gene3D" id="3.10.120.10">
    <property type="entry name" value="Cytochrome b5-like heme/steroid binding domain"/>
    <property type="match status" value="1"/>
</dbReference>
<dbReference type="SMART" id="SM01117">
    <property type="entry name" value="Cyt-b5"/>
    <property type="match status" value="1"/>
</dbReference>
<dbReference type="GO" id="GO:0020037">
    <property type="term" value="F:heme binding"/>
    <property type="evidence" value="ECO:0007669"/>
    <property type="project" value="UniProtKB-UniRule"/>
</dbReference>
<organism evidence="6 7">
    <name type="scientific">Parelaphostrongylus tenuis</name>
    <name type="common">Meningeal worm</name>
    <dbReference type="NCBI Taxonomy" id="148309"/>
    <lineage>
        <taxon>Eukaryota</taxon>
        <taxon>Metazoa</taxon>
        <taxon>Ecdysozoa</taxon>
        <taxon>Nematoda</taxon>
        <taxon>Chromadorea</taxon>
        <taxon>Rhabditida</taxon>
        <taxon>Rhabditina</taxon>
        <taxon>Rhabditomorpha</taxon>
        <taxon>Strongyloidea</taxon>
        <taxon>Metastrongylidae</taxon>
        <taxon>Parelaphostrongylus</taxon>
    </lineage>
</organism>
<dbReference type="InterPro" id="IPR039261">
    <property type="entry name" value="FNR_nucleotide-bd"/>
</dbReference>
<dbReference type="AlphaFoldDB" id="A0AAD5RD41"/>
<comment type="similarity">
    <text evidence="4">Belongs to the cytochrome b5 family.</text>
</comment>
<dbReference type="PROSITE" id="PS50255">
    <property type="entry name" value="CYTOCHROME_B5_2"/>
    <property type="match status" value="1"/>
</dbReference>
<proteinExistence type="inferred from homology"/>
<dbReference type="SUPFAM" id="SSF52343">
    <property type="entry name" value="Ferredoxin reductase-like, C-terminal NADP-linked domain"/>
    <property type="match status" value="1"/>
</dbReference>
<evidence type="ECO:0000259" key="5">
    <source>
        <dbReference type="PROSITE" id="PS50255"/>
    </source>
</evidence>
<comment type="caution">
    <text evidence="6">The sequence shown here is derived from an EMBL/GenBank/DDBJ whole genome shotgun (WGS) entry which is preliminary data.</text>
</comment>
<keyword evidence="1 4" id="KW-0349">Heme</keyword>
<keyword evidence="2 4" id="KW-0479">Metal-binding</keyword>
<dbReference type="Pfam" id="PF00173">
    <property type="entry name" value="Cyt-b5"/>
    <property type="match status" value="1"/>
</dbReference>